<dbReference type="Proteomes" id="UP000239735">
    <property type="component" value="Unassembled WGS sequence"/>
</dbReference>
<name>A0A2N9LDB5_9BACT</name>
<organism evidence="2 3">
    <name type="scientific">Candidatus Sulfuritelmatomonas gaucii</name>
    <dbReference type="NCBI Taxonomy" id="2043161"/>
    <lineage>
        <taxon>Bacteria</taxon>
        <taxon>Pseudomonadati</taxon>
        <taxon>Acidobacteriota</taxon>
        <taxon>Terriglobia</taxon>
        <taxon>Terriglobales</taxon>
        <taxon>Acidobacteriaceae</taxon>
        <taxon>Candidatus Sulfuritelmatomonas</taxon>
    </lineage>
</organism>
<feature type="region of interest" description="Disordered" evidence="1">
    <location>
        <begin position="33"/>
        <end position="55"/>
    </location>
</feature>
<evidence type="ECO:0000313" key="2">
    <source>
        <dbReference type="EMBL" id="SPE21054.1"/>
    </source>
</evidence>
<proteinExistence type="predicted"/>
<evidence type="ECO:0000313" key="3">
    <source>
        <dbReference type="Proteomes" id="UP000239735"/>
    </source>
</evidence>
<sequence>MTGLWAETLSPMIYKDWELPSEPWSTATRNLFGTGTEPNNRGSVSAWAATSFEEP</sequence>
<evidence type="ECO:0000256" key="1">
    <source>
        <dbReference type="SAM" id="MobiDB-lite"/>
    </source>
</evidence>
<accession>A0A2N9LDB5</accession>
<dbReference type="AlphaFoldDB" id="A0A2N9LDB5"/>
<reference evidence="3" key="1">
    <citation type="submission" date="2018-02" db="EMBL/GenBank/DDBJ databases">
        <authorList>
            <person name="Hausmann B."/>
        </authorList>
    </citation>
    <scope>NUCLEOTIDE SEQUENCE [LARGE SCALE GENOMIC DNA]</scope>
    <source>
        <strain evidence="3">Peat soil MAG SbA5</strain>
    </source>
</reference>
<protein>
    <submittedName>
        <fullName evidence="2">Uncharacterized protein</fullName>
    </submittedName>
</protein>
<dbReference type="EMBL" id="OKRB01000086">
    <property type="protein sequence ID" value="SPE21054.1"/>
    <property type="molecule type" value="Genomic_DNA"/>
</dbReference>
<gene>
    <name evidence="2" type="ORF">SBA5_30261</name>
</gene>
<feature type="compositionally biased region" description="Polar residues" evidence="1">
    <location>
        <begin position="33"/>
        <end position="43"/>
    </location>
</feature>